<feature type="transmembrane region" description="Helical" evidence="5">
    <location>
        <begin position="38"/>
        <end position="55"/>
    </location>
</feature>
<gene>
    <name evidence="6" type="ORF">G7Y85_03425</name>
</gene>
<evidence type="ECO:0000256" key="5">
    <source>
        <dbReference type="SAM" id="Phobius"/>
    </source>
</evidence>
<sequence>MHPGFAITLLWAGWALSWLAAAVWQNRAEGRAGWRTEIVYRVPMVAGTCLMIVRAHGYEGPLRLWHVGWTLAWVCVALVALGIAFAWWARLSLGRLWSGSITRRADHRVVDTGAYAWVRHPIYTGLLLSLFATAVAKGTVPGVAGFALLLLGVWLKARFEEHWLGTQLGEAAYADYRRRVPMLVPFWPRRA</sequence>
<organism evidence="6 7">
    <name type="scientific">Solimonas terrae</name>
    <dbReference type="NCBI Taxonomy" id="1396819"/>
    <lineage>
        <taxon>Bacteria</taxon>
        <taxon>Pseudomonadati</taxon>
        <taxon>Pseudomonadota</taxon>
        <taxon>Gammaproteobacteria</taxon>
        <taxon>Nevskiales</taxon>
        <taxon>Nevskiaceae</taxon>
        <taxon>Solimonas</taxon>
    </lineage>
</organism>
<keyword evidence="7" id="KW-1185">Reference proteome</keyword>
<dbReference type="PANTHER" id="PTHR12714:SF24">
    <property type="entry name" value="SLR1182 PROTEIN"/>
    <property type="match status" value="1"/>
</dbReference>
<keyword evidence="6" id="KW-0489">Methyltransferase</keyword>
<feature type="transmembrane region" description="Helical" evidence="5">
    <location>
        <begin position="122"/>
        <end position="155"/>
    </location>
</feature>
<keyword evidence="3 5" id="KW-1133">Transmembrane helix</keyword>
<comment type="caution">
    <text evidence="6">The sequence shown here is derived from an EMBL/GenBank/DDBJ whole genome shotgun (WGS) entry which is preliminary data.</text>
</comment>
<feature type="transmembrane region" description="Helical" evidence="5">
    <location>
        <begin position="67"/>
        <end position="89"/>
    </location>
</feature>
<evidence type="ECO:0000256" key="2">
    <source>
        <dbReference type="ARBA" id="ARBA00022692"/>
    </source>
</evidence>
<keyword evidence="2 5" id="KW-0812">Transmembrane</keyword>
<comment type="subcellular location">
    <subcellularLocation>
        <location evidence="1">Membrane</location>
        <topology evidence="1">Multi-pass membrane protein</topology>
    </subcellularLocation>
</comment>
<dbReference type="GO" id="GO:0016020">
    <property type="term" value="C:membrane"/>
    <property type="evidence" value="ECO:0007669"/>
    <property type="project" value="UniProtKB-SubCell"/>
</dbReference>
<evidence type="ECO:0000256" key="4">
    <source>
        <dbReference type="ARBA" id="ARBA00023136"/>
    </source>
</evidence>
<keyword evidence="6" id="KW-0808">Transferase</keyword>
<evidence type="ECO:0000256" key="3">
    <source>
        <dbReference type="ARBA" id="ARBA00022989"/>
    </source>
</evidence>
<proteinExistence type="predicted"/>
<reference evidence="6 7" key="1">
    <citation type="journal article" date="2014" name="Int. J. Syst. Evol. Microbiol.">
        <title>Solimonas terrae sp. nov., isolated from soil.</title>
        <authorList>
            <person name="Kim S.J."/>
            <person name="Moon J.Y."/>
            <person name="Weon H.Y."/>
            <person name="Ahn J.H."/>
            <person name="Chen W.M."/>
            <person name="Kwon S.W."/>
        </authorList>
    </citation>
    <scope>NUCLEOTIDE SEQUENCE [LARGE SCALE GENOMIC DNA]</scope>
    <source>
        <strain evidence="6 7">KIS83-12</strain>
    </source>
</reference>
<accession>A0A6M2BM97</accession>
<evidence type="ECO:0000256" key="1">
    <source>
        <dbReference type="ARBA" id="ARBA00004141"/>
    </source>
</evidence>
<dbReference type="Proteomes" id="UP000472676">
    <property type="component" value="Unassembled WGS sequence"/>
</dbReference>
<dbReference type="Pfam" id="PF04140">
    <property type="entry name" value="ICMT"/>
    <property type="match status" value="1"/>
</dbReference>
<evidence type="ECO:0000313" key="7">
    <source>
        <dbReference type="Proteomes" id="UP000472676"/>
    </source>
</evidence>
<dbReference type="GO" id="GO:0032259">
    <property type="term" value="P:methylation"/>
    <property type="evidence" value="ECO:0007669"/>
    <property type="project" value="UniProtKB-KW"/>
</dbReference>
<name>A0A6M2BM97_9GAMM</name>
<dbReference type="AlphaFoldDB" id="A0A6M2BM97"/>
<dbReference type="InterPro" id="IPR007269">
    <property type="entry name" value="ICMT_MeTrfase"/>
</dbReference>
<dbReference type="RefSeq" id="WP_166251645.1">
    <property type="nucleotide sequence ID" value="NZ_JAAMOW010000001.1"/>
</dbReference>
<dbReference type="PANTHER" id="PTHR12714">
    <property type="entry name" value="PROTEIN-S ISOPRENYLCYSTEINE O-METHYLTRANSFERASE"/>
    <property type="match status" value="1"/>
</dbReference>
<evidence type="ECO:0000313" key="6">
    <source>
        <dbReference type="EMBL" id="NGY03802.1"/>
    </source>
</evidence>
<keyword evidence="4 5" id="KW-0472">Membrane</keyword>
<protein>
    <submittedName>
        <fullName evidence="6">Isoprenylcysteine carboxylmethyltransferase family protein</fullName>
    </submittedName>
</protein>
<dbReference type="GO" id="GO:0004671">
    <property type="term" value="F:protein C-terminal S-isoprenylcysteine carboxyl O-methyltransferase activity"/>
    <property type="evidence" value="ECO:0007669"/>
    <property type="project" value="InterPro"/>
</dbReference>
<dbReference type="Gene3D" id="1.20.120.1630">
    <property type="match status" value="1"/>
</dbReference>
<dbReference type="EMBL" id="JAAMOW010000001">
    <property type="protein sequence ID" value="NGY03802.1"/>
    <property type="molecule type" value="Genomic_DNA"/>
</dbReference>